<comment type="caution">
    <text evidence="9">The sequence shown here is derived from an EMBL/GenBank/DDBJ whole genome shotgun (WGS) entry which is preliminary data.</text>
</comment>
<organism evidence="9 10">
    <name type="scientific">Devosia epidermidihirudinis</name>
    <dbReference type="NCBI Taxonomy" id="1293439"/>
    <lineage>
        <taxon>Bacteria</taxon>
        <taxon>Pseudomonadati</taxon>
        <taxon>Pseudomonadota</taxon>
        <taxon>Alphaproteobacteria</taxon>
        <taxon>Hyphomicrobiales</taxon>
        <taxon>Devosiaceae</taxon>
        <taxon>Devosia</taxon>
    </lineage>
</organism>
<dbReference type="InterPro" id="IPR013783">
    <property type="entry name" value="Ig-like_fold"/>
</dbReference>
<evidence type="ECO:0000256" key="5">
    <source>
        <dbReference type="ARBA" id="ARBA00032194"/>
    </source>
</evidence>
<dbReference type="GO" id="GO:0008422">
    <property type="term" value="F:beta-glucosidase activity"/>
    <property type="evidence" value="ECO:0007669"/>
    <property type="project" value="UniProtKB-ARBA"/>
</dbReference>
<comment type="similarity">
    <text evidence="1 7">Belongs to the glycosyl hydrolase 3 family.</text>
</comment>
<evidence type="ECO:0000256" key="6">
    <source>
        <dbReference type="ARBA" id="ARBA00032594"/>
    </source>
</evidence>
<dbReference type="PANTHER" id="PTHR42715">
    <property type="entry name" value="BETA-GLUCOSIDASE"/>
    <property type="match status" value="1"/>
</dbReference>
<dbReference type="SMART" id="SM00758">
    <property type="entry name" value="PA14"/>
    <property type="match status" value="1"/>
</dbReference>
<dbReference type="InterPro" id="IPR037524">
    <property type="entry name" value="PA14/GLEYA"/>
</dbReference>
<feature type="domain" description="PA14" evidence="8">
    <location>
        <begin position="386"/>
        <end position="537"/>
    </location>
</feature>
<dbReference type="PROSITE" id="PS00775">
    <property type="entry name" value="GLYCOSYL_HYDROL_F3"/>
    <property type="match status" value="1"/>
</dbReference>
<dbReference type="Gene3D" id="3.40.50.1700">
    <property type="entry name" value="Glycoside hydrolase family 3 C-terminal domain"/>
    <property type="match status" value="1"/>
</dbReference>
<evidence type="ECO:0000313" key="10">
    <source>
        <dbReference type="Proteomes" id="UP000033411"/>
    </source>
</evidence>
<dbReference type="Gene3D" id="3.20.20.300">
    <property type="entry name" value="Glycoside hydrolase, family 3, N-terminal domain"/>
    <property type="match status" value="1"/>
</dbReference>
<sequence>MSDRIEQLADQMTLEEQVSILSGEDFWSLPAIARLGIGKLRVSDGPNGARGGGSLIGGVRSACFPAGIALGATWNVDLLQDIGVALAEEVKSKSAHMLLAPTVNIHRSVTNGRNFECYSEDPILSADLAVAYISGLQSQGVGATIKHFVGNESEIERTTMSSQIDERALREIYLIPFEWAVKKAQTWGVMSSYNRLNGTFTSEHNWLLTTVLRDEWGYDGIVMSDWFGSHSTVETVNAGLDLEMPGPPRDRGQKLVDAVRSGAVTQATLRKRVIAMLRLMERAGSLDDHRPFEEHANDRPEHRALIRRAGAEAAVLLKNKGVLPLKGDGSIAVIGPNAKIAQIMGGGSAQLNAHYRVSPWEGLLKAVGEDRLRYAPGCTNHRFEPVLRGPFTAEYFANETLSGAPVHTEIQDDAQAFWIGHVGGGKVDPLHFSARISGTFTPEHSGAHRVGIYAAGFAKVFVDGKLIADAATNWTKGHTFFEEGCDEVVGVAQLEAGRAHQVVIEFVTKDFGSLGLAAFAAGIGLPLGDKDITEAVRAARDADTAIVFVGRNGEWDTEGSDLPSIELPGRQNELVAAIANANPNTIVVLQTGGPVEMPWIGSVAALIQAWYPGQEAGNAIADVLSGVQEPSGRLPQTFPVRWADNPAHSQDHEVYPGFEGKVRYEESIFVGYRHYDRLGLTPLFPFGFGLGYTSFALSDMVVHDAGFEADGDVAVGVTVTNTGQRAGSTVVQFYVSDDASSDPRPAKELKAFAKVSLDAGETADVTVKLDARAFAFYRERARHWLVEDGSFTLRAGLSSADLPLSAQLTRKTTLMLPV</sequence>
<evidence type="ECO:0000256" key="1">
    <source>
        <dbReference type="ARBA" id="ARBA00005336"/>
    </source>
</evidence>
<protein>
    <recommendedName>
        <fullName evidence="6">Beta-D-glucoside glucohydrolase</fullName>
    </recommendedName>
    <alternativeName>
        <fullName evidence="4">Cellobiase</fullName>
    </alternativeName>
    <alternativeName>
        <fullName evidence="5">Gentiobiase</fullName>
    </alternativeName>
</protein>
<dbReference type="InterPro" id="IPR050288">
    <property type="entry name" value="Cellulose_deg_GH3"/>
</dbReference>
<reference evidence="9 10" key="1">
    <citation type="submission" date="2015-03" db="EMBL/GenBank/DDBJ databases">
        <authorList>
            <person name="Lepp D."/>
            <person name="Hassan Y.I."/>
            <person name="Li X.-Z."/>
            <person name="Zhou T."/>
        </authorList>
    </citation>
    <scope>NUCLEOTIDE SEQUENCE [LARGE SCALE GENOMIC DNA]</scope>
    <source>
        <strain evidence="9 10">E84</strain>
    </source>
</reference>
<dbReference type="AlphaFoldDB" id="A0A0F5Q4G3"/>
<accession>A0A0F5Q4G3</accession>
<dbReference type="InterPro" id="IPR002772">
    <property type="entry name" value="Glyco_hydro_3_C"/>
</dbReference>
<dbReference type="SUPFAM" id="SSF52279">
    <property type="entry name" value="Beta-D-glucan exohydrolase, C-terminal domain"/>
    <property type="match status" value="1"/>
</dbReference>
<dbReference type="InterPro" id="IPR001764">
    <property type="entry name" value="Glyco_hydro_3_N"/>
</dbReference>
<dbReference type="PRINTS" id="PR00133">
    <property type="entry name" value="GLHYDRLASE3"/>
</dbReference>
<keyword evidence="3 7" id="KW-0326">Glycosidase</keyword>
<evidence type="ECO:0000256" key="4">
    <source>
        <dbReference type="ARBA" id="ARBA00031448"/>
    </source>
</evidence>
<dbReference type="InterPro" id="IPR017853">
    <property type="entry name" value="GH"/>
</dbReference>
<name>A0A0F5Q4G3_9HYPH</name>
<dbReference type="Proteomes" id="UP000033411">
    <property type="component" value="Unassembled WGS sequence"/>
</dbReference>
<evidence type="ECO:0000256" key="2">
    <source>
        <dbReference type="ARBA" id="ARBA00022801"/>
    </source>
</evidence>
<dbReference type="Pfam" id="PF07691">
    <property type="entry name" value="PA14"/>
    <property type="match status" value="1"/>
</dbReference>
<dbReference type="STRING" id="1293439.WH87_14630"/>
<dbReference type="SUPFAM" id="SSF51445">
    <property type="entry name" value="(Trans)glycosidases"/>
    <property type="match status" value="1"/>
</dbReference>
<evidence type="ECO:0000256" key="7">
    <source>
        <dbReference type="RuleBase" id="RU361161"/>
    </source>
</evidence>
<dbReference type="InterPro" id="IPR026891">
    <property type="entry name" value="Fn3-like"/>
</dbReference>
<proteinExistence type="inferred from homology"/>
<dbReference type="InterPro" id="IPR036881">
    <property type="entry name" value="Glyco_hydro_3_C_sf"/>
</dbReference>
<keyword evidence="2 7" id="KW-0378">Hydrolase</keyword>
<dbReference type="FunFam" id="2.60.40.10:FF:000495">
    <property type="entry name" value="Periplasmic beta-glucosidase"/>
    <property type="match status" value="1"/>
</dbReference>
<keyword evidence="10" id="KW-1185">Reference proteome</keyword>
<dbReference type="Pfam" id="PF00933">
    <property type="entry name" value="Glyco_hydro_3"/>
    <property type="match status" value="1"/>
</dbReference>
<dbReference type="RefSeq" id="WP_046140827.1">
    <property type="nucleotide sequence ID" value="NZ_LANJ01000044.1"/>
</dbReference>
<dbReference type="SMART" id="SM01217">
    <property type="entry name" value="Fn3_like"/>
    <property type="match status" value="1"/>
</dbReference>
<dbReference type="PANTHER" id="PTHR42715:SF3">
    <property type="entry name" value="BETA-GLUCOSIDASE B-RELATED"/>
    <property type="match status" value="1"/>
</dbReference>
<dbReference type="Gene3D" id="2.60.40.10">
    <property type="entry name" value="Immunoglobulins"/>
    <property type="match status" value="1"/>
</dbReference>
<dbReference type="Gene3D" id="2.60.120.260">
    <property type="entry name" value="Galactose-binding domain-like"/>
    <property type="match status" value="1"/>
</dbReference>
<dbReference type="InterPro" id="IPR036962">
    <property type="entry name" value="Glyco_hydro_3_N_sf"/>
</dbReference>
<gene>
    <name evidence="9" type="ORF">WH87_14630</name>
</gene>
<dbReference type="SUPFAM" id="SSF56988">
    <property type="entry name" value="Anthrax protective antigen"/>
    <property type="match status" value="1"/>
</dbReference>
<dbReference type="PATRIC" id="fig|1293439.3.peg.2982"/>
<dbReference type="EMBL" id="LANJ01000044">
    <property type="protein sequence ID" value="KKC35813.1"/>
    <property type="molecule type" value="Genomic_DNA"/>
</dbReference>
<dbReference type="GO" id="GO:0009251">
    <property type="term" value="P:glucan catabolic process"/>
    <property type="evidence" value="ECO:0007669"/>
    <property type="project" value="TreeGrafter"/>
</dbReference>
<dbReference type="InterPro" id="IPR019800">
    <property type="entry name" value="Glyco_hydro_3_AS"/>
</dbReference>
<dbReference type="OrthoDB" id="9781691at2"/>
<evidence type="ECO:0000256" key="3">
    <source>
        <dbReference type="ARBA" id="ARBA00023295"/>
    </source>
</evidence>
<dbReference type="Pfam" id="PF14310">
    <property type="entry name" value="Fn3-like"/>
    <property type="match status" value="1"/>
</dbReference>
<dbReference type="InterPro" id="IPR011658">
    <property type="entry name" value="PA14_dom"/>
</dbReference>
<dbReference type="Pfam" id="PF01915">
    <property type="entry name" value="Glyco_hydro_3_C"/>
    <property type="match status" value="1"/>
</dbReference>
<dbReference type="PROSITE" id="PS51820">
    <property type="entry name" value="PA14"/>
    <property type="match status" value="1"/>
</dbReference>
<evidence type="ECO:0000259" key="8">
    <source>
        <dbReference type="PROSITE" id="PS51820"/>
    </source>
</evidence>
<evidence type="ECO:0000313" key="9">
    <source>
        <dbReference type="EMBL" id="KKC35813.1"/>
    </source>
</evidence>